<keyword evidence="4" id="KW-1185">Reference proteome</keyword>
<proteinExistence type="predicted"/>
<evidence type="ECO:0000313" key="4">
    <source>
        <dbReference type="Proteomes" id="UP000279972"/>
    </source>
</evidence>
<evidence type="ECO:0000313" key="2">
    <source>
        <dbReference type="EMBL" id="PNW14127.1"/>
    </source>
</evidence>
<protein>
    <recommendedName>
        <fullName evidence="5">Lipoprotein</fullName>
    </recommendedName>
</protein>
<dbReference type="RefSeq" id="WP_103291423.1">
    <property type="nucleotide sequence ID" value="NZ_CP033924.1"/>
</dbReference>
<accession>A0A3G6RER2</accession>
<dbReference type="Proteomes" id="UP000236262">
    <property type="component" value="Unassembled WGS sequence"/>
</dbReference>
<organism evidence="2 3">
    <name type="scientific">Chryseobacterium lactis</name>
    <dbReference type="NCBI Taxonomy" id="1241981"/>
    <lineage>
        <taxon>Bacteria</taxon>
        <taxon>Pseudomonadati</taxon>
        <taxon>Bacteroidota</taxon>
        <taxon>Flavobacteriia</taxon>
        <taxon>Flavobacteriales</taxon>
        <taxon>Weeksellaceae</taxon>
        <taxon>Chryseobacterium group</taxon>
        <taxon>Chryseobacterium</taxon>
    </lineage>
</organism>
<reference evidence="1 4" key="2">
    <citation type="submission" date="2018-11" db="EMBL/GenBank/DDBJ databases">
        <title>Proposal to divide the Flavobacteriaceae and reorganize its genera based on Amino Acid Identity values calculated from whole genome sequences.</title>
        <authorList>
            <person name="Nicholson A.C."/>
            <person name="Gulvik C.A."/>
            <person name="Whitney A.M."/>
            <person name="Humrighouse B.W."/>
            <person name="Bell M."/>
            <person name="Holmes B."/>
            <person name="Steigerwalt A.G."/>
            <person name="Villarma A."/>
            <person name="Sheth M."/>
            <person name="Batra D."/>
            <person name="Pryor J."/>
            <person name="Bernardet J.-F."/>
            <person name="Hugo C."/>
            <person name="Kampfer P."/>
            <person name="Newman J."/>
            <person name="McQuiston J.R."/>
        </authorList>
    </citation>
    <scope>NUCLEOTIDE SEQUENCE [LARGE SCALE GENOMIC DNA]</scope>
    <source>
        <strain evidence="1 4">KC_1864</strain>
    </source>
</reference>
<dbReference type="EMBL" id="PPEH01000003">
    <property type="protein sequence ID" value="PNW14127.1"/>
    <property type="molecule type" value="Genomic_DNA"/>
</dbReference>
<sequence>MKNLIISLILSILLASCSSDIETFEYDPKYLIEIDFKSGQIKEGGKVLKPASSEISAICVKAINNEPLPEDYNAKILCIGSGGNNVEYFYVFISSSTVTGYFLVSRKEDKYLTHIVNAFEQNSCLKRWIMSS</sequence>
<evidence type="ECO:0000313" key="3">
    <source>
        <dbReference type="Proteomes" id="UP000236262"/>
    </source>
</evidence>
<evidence type="ECO:0000313" key="1">
    <source>
        <dbReference type="EMBL" id="AZA82197.1"/>
    </source>
</evidence>
<dbReference type="EMBL" id="CP033924">
    <property type="protein sequence ID" value="AZA82197.1"/>
    <property type="molecule type" value="Genomic_DNA"/>
</dbReference>
<dbReference type="AlphaFoldDB" id="A0A3G6RER2"/>
<dbReference type="Proteomes" id="UP000279972">
    <property type="component" value="Chromosome"/>
</dbReference>
<dbReference type="PROSITE" id="PS51257">
    <property type="entry name" value="PROKAR_LIPOPROTEIN"/>
    <property type="match status" value="1"/>
</dbReference>
<dbReference type="KEGG" id="clac:EG342_09905"/>
<name>A0A3G6RER2_CHRLC</name>
<reference evidence="2 3" key="1">
    <citation type="submission" date="2018-01" db="EMBL/GenBank/DDBJ databases">
        <title>Draft genome sequences of Chryseobacterium lactis NCTC11390, Chryseobacterium oncorhynchi 701B-08, and Chryseobacterium viscerum 687B-08.</title>
        <authorList>
            <person name="Jeong J.-J."/>
            <person name="Lee Y.J."/>
            <person name="Park B."/>
            <person name="Choi I.-G."/>
            <person name="Kim K.D."/>
        </authorList>
    </citation>
    <scope>NUCLEOTIDE SEQUENCE [LARGE SCALE GENOMIC DNA]</scope>
    <source>
        <strain evidence="2 3">NCTC11390</strain>
    </source>
</reference>
<gene>
    <name evidence="2" type="ORF">C1637_09795</name>
    <name evidence="1" type="ORF">EG342_09905</name>
</gene>
<evidence type="ECO:0008006" key="5">
    <source>
        <dbReference type="Google" id="ProtNLM"/>
    </source>
</evidence>